<dbReference type="EC" id="2.2.1.2" evidence="5 11"/>
<dbReference type="NCBIfam" id="TIGR00876">
    <property type="entry name" value="tal_mycobact"/>
    <property type="match status" value="1"/>
</dbReference>
<dbReference type="RefSeq" id="WP_012872890.1">
    <property type="nucleotide sequence ID" value="NC_013523.1"/>
</dbReference>
<dbReference type="Pfam" id="PF00923">
    <property type="entry name" value="TAL_FSA"/>
    <property type="match status" value="1"/>
</dbReference>
<keyword evidence="12" id="KW-0324">Glycolysis</keyword>
<dbReference type="UniPathway" id="UPA00109">
    <property type="reaction ID" value="UER00181"/>
</dbReference>
<comment type="catalytic activity">
    <reaction evidence="12">
        <text>alpha-D-glucose 6-phosphate = beta-D-fructose 6-phosphate</text>
        <dbReference type="Rhea" id="RHEA:11816"/>
        <dbReference type="ChEBI" id="CHEBI:57634"/>
        <dbReference type="ChEBI" id="CHEBI:58225"/>
        <dbReference type="EC" id="5.3.1.9"/>
    </reaction>
</comment>
<dbReference type="InterPro" id="IPR004732">
    <property type="entry name" value="Transaldolase_2"/>
</dbReference>
<comment type="similarity">
    <text evidence="4 11">Belongs to the transaldolase family. Type 2 subfamily.</text>
</comment>
<evidence type="ECO:0000256" key="1">
    <source>
        <dbReference type="ARBA" id="ARBA00003518"/>
    </source>
</evidence>
<dbReference type="CDD" id="cd05015">
    <property type="entry name" value="SIS_PGI_1"/>
    <property type="match status" value="1"/>
</dbReference>
<dbReference type="eggNOG" id="COG0166">
    <property type="taxonomic scope" value="Bacteria"/>
</dbReference>
<keyword evidence="12" id="KW-0312">Gluconeogenesis</keyword>
<keyword evidence="12" id="KW-0413">Isomerase</keyword>
<dbReference type="PANTHER" id="PTHR10683:SF31">
    <property type="entry name" value="TRANSALDOLASE"/>
    <property type="match status" value="1"/>
</dbReference>
<dbReference type="InterPro" id="IPR046348">
    <property type="entry name" value="SIS_dom_sf"/>
</dbReference>
<dbReference type="CDD" id="cd00955">
    <property type="entry name" value="Transaldolase_like"/>
    <property type="match status" value="1"/>
</dbReference>
<protein>
    <recommendedName>
        <fullName evidence="5 11">Transaldolase</fullName>
        <ecNumber evidence="5 11">2.2.1.2</ecNumber>
    </recommendedName>
</protein>
<dbReference type="PROSITE" id="PS00958">
    <property type="entry name" value="TRANSALDOLASE_2"/>
    <property type="match status" value="1"/>
</dbReference>
<dbReference type="InterPro" id="IPR001672">
    <property type="entry name" value="G6P_Isomerase"/>
</dbReference>
<dbReference type="AlphaFoldDB" id="D1C7X8"/>
<sequence length="942" mass="103123">MANPLQRLADFGQSFWLDNLSRVLITTGELARLIEQDGLRGITSNPTIFEKALASTHEYDQDIERLAAEGKSDEEIFEALAIEDIRMAADLLRPVYDAAGGGDGFVSLELPPYLATDTERSVAEAKRLFATIDRPNVMIKVPGTPEGIPAIEQLIADGVNVNITLLFSLDNYRQVIEAYLRGLERRAAAGQPLDHVNSVASFFVSRVDTEVDRRVEQMLEETSDPARRELLQSLLGKVAVANAKLAYQEFRKAFLEGERFRALQQQGARMQRPLWASTSTKNPAYSDVAYIEPLIGPHTVQTMAPVSVEAFRDHGVVAETVEQGVEEARQTLERLAEAGIDYDEVTTLLQEQGVAAFAKSYDNLLKGIAERRALLTGPTGGRSANLGPFDDAVRSALDRLTRDRFVERIWQRDPSLWSDDSAVQAAIANRLGWLDVPAAMLGEIETFTALQEDIRGAQFERALLLGMGGSSLAPEVFQHTFGNQIGFPELVVVDTTDPDAIARITQELDLERTLFIVSSKSGTTVETLSLYRYFHKLMVDRLGAAEAGRHFIAITDPGTPLAAIAAEQGFRHTFLNPPEIGGRYSALSYFGLVPAAVIGLDVRELLERVGPMADRLRQPGADNPGLWLGAALGGLALAGHDKLTFVFEPALERLADWLEQLIAESTGKEGTGIIPVAHEPLASAGDYGADRVFVGLDLVPQPHPQTDAVLEALETAGQPVIRLRMRDQWDLGAEFLRWEFATAVAGAVLGINPFDEPNVQESKDNTKRLLEEFRKRGGLPEPPPEASEDGVSVVGTPAATVGEAVTRFVDQVRVGDYVAIMVFLDPTPEVEVPLREIRDLLRDRLGVATTLGYGPRFLHSTGQLYKGGPSNGAFLQIVAAPQHDLPIPEEGYTFGTLFRAQALGDFEALRRRGRPLLRLELHGDPVHGLKRVLQMLAPAALR</sequence>
<evidence type="ECO:0000256" key="7">
    <source>
        <dbReference type="ARBA" id="ARBA00022679"/>
    </source>
</evidence>
<dbReference type="EMBL" id="CP001823">
    <property type="protein sequence ID" value="ACZ39849.1"/>
    <property type="molecule type" value="Genomic_DNA"/>
</dbReference>
<dbReference type="InterPro" id="IPR013785">
    <property type="entry name" value="Aldolase_TIM"/>
</dbReference>
<dbReference type="SUPFAM" id="SSF53697">
    <property type="entry name" value="SIS domain"/>
    <property type="match status" value="1"/>
</dbReference>
<comment type="similarity">
    <text evidence="12">Belongs to the GPI family.</text>
</comment>
<dbReference type="PROSITE" id="PS01054">
    <property type="entry name" value="TRANSALDOLASE_1"/>
    <property type="match status" value="1"/>
</dbReference>
<dbReference type="PRINTS" id="PR00662">
    <property type="entry name" value="G6PISOMERASE"/>
</dbReference>
<dbReference type="InterPro" id="IPR018225">
    <property type="entry name" value="Transaldolase_AS"/>
</dbReference>
<keyword evidence="8 11" id="KW-0570">Pentose shunt</keyword>
<comment type="function">
    <text evidence="1 11">Transaldolase is important for the balance of metabolites in the pentose-phosphate pathway.</text>
</comment>
<dbReference type="HAMAP" id="MF_00493">
    <property type="entry name" value="Transaldolase_2"/>
    <property type="match status" value="1"/>
</dbReference>
<keyword evidence="14" id="KW-1185">Reference proteome</keyword>
<reference evidence="13 14" key="2">
    <citation type="journal article" date="2010" name="Stand. Genomic Sci.">
        <title>Complete genome sequence of Desulfohalobium retbaense type strain (HR(100)).</title>
        <authorList>
            <person name="Spring S."/>
            <person name="Nolan M."/>
            <person name="Lapidus A."/>
            <person name="Glavina Del Rio T."/>
            <person name="Copeland A."/>
            <person name="Tice H."/>
            <person name="Cheng J.F."/>
            <person name="Lucas S."/>
            <person name="Land M."/>
            <person name="Chen F."/>
            <person name="Bruce D."/>
            <person name="Goodwin L."/>
            <person name="Pitluck S."/>
            <person name="Ivanova N."/>
            <person name="Mavromatis K."/>
            <person name="Mikhailova N."/>
            <person name="Pati A."/>
            <person name="Chen A."/>
            <person name="Palaniappan K."/>
            <person name="Hauser L."/>
            <person name="Chang Y.J."/>
            <person name="Jeffries C.D."/>
            <person name="Munk C."/>
            <person name="Kiss H."/>
            <person name="Chain P."/>
            <person name="Han C."/>
            <person name="Brettin T."/>
            <person name="Detter J.C."/>
            <person name="Schuler E."/>
            <person name="Goker M."/>
            <person name="Rohde M."/>
            <person name="Bristow J."/>
            <person name="Eisen J.A."/>
            <person name="Markowitz V."/>
            <person name="Hugenholtz P."/>
            <person name="Kyrpides N.C."/>
            <person name="Klenk H.P."/>
        </authorList>
    </citation>
    <scope>NUCLEOTIDE SEQUENCE [LARGE SCALE GENOMIC DNA]</scope>
    <source>
        <strain evidence="14">ATCC 49802 / DSM 20745 / S 6022</strain>
    </source>
</reference>
<keyword evidence="9 11" id="KW-0704">Schiff base</keyword>
<dbReference type="KEGG" id="sti:Sthe_2434"/>
<feature type="active site" description="Schiff-base intermediate with substrate" evidence="11">
    <location>
        <position position="140"/>
    </location>
</feature>
<dbReference type="GO" id="GO:0004801">
    <property type="term" value="F:transaldolase activity"/>
    <property type="evidence" value="ECO:0007669"/>
    <property type="project" value="UniProtKB-UniRule"/>
</dbReference>
<dbReference type="InParanoid" id="D1C7X8"/>
<dbReference type="GO" id="GO:0006094">
    <property type="term" value="P:gluconeogenesis"/>
    <property type="evidence" value="ECO:0007669"/>
    <property type="project" value="UniProtKB-KW"/>
</dbReference>
<dbReference type="HOGENOM" id="CLU_013922_0_0_0"/>
<dbReference type="Gene3D" id="3.20.20.70">
    <property type="entry name" value="Aldolase class I"/>
    <property type="match status" value="1"/>
</dbReference>
<dbReference type="GO" id="GO:0006098">
    <property type="term" value="P:pentose-phosphate shunt"/>
    <property type="evidence" value="ECO:0007669"/>
    <property type="project" value="UniProtKB-UniRule"/>
</dbReference>
<dbReference type="STRING" id="479434.Sthe_2434"/>
<dbReference type="GO" id="GO:0097367">
    <property type="term" value="F:carbohydrate derivative binding"/>
    <property type="evidence" value="ECO:0007669"/>
    <property type="project" value="InterPro"/>
</dbReference>
<dbReference type="NCBIfam" id="NF002881">
    <property type="entry name" value="PRK03343.1"/>
    <property type="match status" value="1"/>
</dbReference>
<comment type="subcellular location">
    <subcellularLocation>
        <location evidence="2 11">Cytoplasm</location>
    </subcellularLocation>
</comment>
<dbReference type="eggNOG" id="COG0176">
    <property type="taxonomic scope" value="Bacteria"/>
</dbReference>
<keyword evidence="7 11" id="KW-0808">Transferase</keyword>
<reference evidence="14" key="1">
    <citation type="submission" date="2009-11" db="EMBL/GenBank/DDBJ databases">
        <title>The complete chromosome 1 of Sphaerobacter thermophilus DSM 20745.</title>
        <authorList>
            <person name="Lucas S."/>
            <person name="Copeland A."/>
            <person name="Lapidus A."/>
            <person name="Glavina del Rio T."/>
            <person name="Dalin E."/>
            <person name="Tice H."/>
            <person name="Bruce D."/>
            <person name="Goodwin L."/>
            <person name="Pitluck S."/>
            <person name="Kyrpides N."/>
            <person name="Mavromatis K."/>
            <person name="Ivanova N."/>
            <person name="Mikhailova N."/>
            <person name="LaButti K.M."/>
            <person name="Clum A."/>
            <person name="Sun H.I."/>
            <person name="Brettin T."/>
            <person name="Detter J.C."/>
            <person name="Han C."/>
            <person name="Larimer F."/>
            <person name="Land M."/>
            <person name="Hauser L."/>
            <person name="Markowitz V."/>
            <person name="Cheng J.F."/>
            <person name="Hugenholtz P."/>
            <person name="Woyke T."/>
            <person name="Wu D."/>
            <person name="Steenblock K."/>
            <person name="Schneider S."/>
            <person name="Pukall R."/>
            <person name="Goeker M."/>
            <person name="Klenk H.P."/>
            <person name="Eisen J.A."/>
        </authorList>
    </citation>
    <scope>NUCLEOTIDE SEQUENCE [LARGE SCALE GENOMIC DNA]</scope>
    <source>
        <strain evidence="14">ATCC 49802 / DSM 20745 / S 6022</strain>
    </source>
</reference>
<dbReference type="NCBIfam" id="NF007080">
    <property type="entry name" value="PRK09533.1"/>
    <property type="match status" value="1"/>
</dbReference>
<dbReference type="SUPFAM" id="SSF51569">
    <property type="entry name" value="Aldolase"/>
    <property type="match status" value="1"/>
</dbReference>
<comment type="pathway">
    <text evidence="12">Carbohydrate degradation; glycolysis; D-glyceraldehyde 3-phosphate and glycerone phosphate from D-glucose: step 2/4.</text>
</comment>
<dbReference type="PANTHER" id="PTHR10683">
    <property type="entry name" value="TRANSALDOLASE"/>
    <property type="match status" value="1"/>
</dbReference>
<dbReference type="GO" id="GO:0005737">
    <property type="term" value="C:cytoplasm"/>
    <property type="evidence" value="ECO:0007669"/>
    <property type="project" value="UniProtKB-SubCell"/>
</dbReference>
<dbReference type="GO" id="GO:0006096">
    <property type="term" value="P:glycolytic process"/>
    <property type="evidence" value="ECO:0007669"/>
    <property type="project" value="UniProtKB-UniPathway"/>
</dbReference>
<dbReference type="Proteomes" id="UP000002027">
    <property type="component" value="Chromosome 1"/>
</dbReference>
<evidence type="ECO:0000313" key="14">
    <source>
        <dbReference type="Proteomes" id="UP000002027"/>
    </source>
</evidence>
<comment type="pathway">
    <text evidence="3 11">Carbohydrate degradation; pentose phosphate pathway; D-glyceraldehyde 3-phosphate and beta-D-fructose 6-phosphate from D-ribose 5-phosphate and D-xylulose 5-phosphate (non-oxidative stage): step 2/3.</text>
</comment>
<gene>
    <name evidence="11" type="primary">tal</name>
    <name evidence="13" type="ordered locus">Sthe_2434</name>
</gene>
<name>D1C7X8_SPHTD</name>
<evidence type="ECO:0000256" key="3">
    <source>
        <dbReference type="ARBA" id="ARBA00004857"/>
    </source>
</evidence>
<evidence type="ECO:0000256" key="8">
    <source>
        <dbReference type="ARBA" id="ARBA00023126"/>
    </source>
</evidence>
<dbReference type="PROSITE" id="PS51463">
    <property type="entry name" value="P_GLUCOSE_ISOMERASE_3"/>
    <property type="match status" value="1"/>
</dbReference>
<dbReference type="Pfam" id="PF00342">
    <property type="entry name" value="PGI"/>
    <property type="match status" value="1"/>
</dbReference>
<evidence type="ECO:0000256" key="4">
    <source>
        <dbReference type="ARBA" id="ARBA00008426"/>
    </source>
</evidence>
<evidence type="ECO:0000256" key="2">
    <source>
        <dbReference type="ARBA" id="ARBA00004496"/>
    </source>
</evidence>
<evidence type="ECO:0000256" key="6">
    <source>
        <dbReference type="ARBA" id="ARBA00022490"/>
    </source>
</evidence>
<dbReference type="InterPro" id="IPR001585">
    <property type="entry name" value="TAL/FSA"/>
</dbReference>
<dbReference type="GO" id="GO:0004347">
    <property type="term" value="F:glucose-6-phosphate isomerase activity"/>
    <property type="evidence" value="ECO:0007669"/>
    <property type="project" value="UniProtKB-EC"/>
</dbReference>
<evidence type="ECO:0000256" key="11">
    <source>
        <dbReference type="HAMAP-Rule" id="MF_00493"/>
    </source>
</evidence>
<dbReference type="Gene3D" id="3.40.50.10490">
    <property type="entry name" value="Glucose-6-phosphate isomerase like protein, domain 1"/>
    <property type="match status" value="3"/>
</dbReference>
<proteinExistence type="inferred from homology"/>
<evidence type="ECO:0000256" key="12">
    <source>
        <dbReference type="RuleBase" id="RU000612"/>
    </source>
</evidence>
<accession>D1C7X8</accession>
<comment type="catalytic activity">
    <reaction evidence="10 11">
        <text>D-sedoheptulose 7-phosphate + D-glyceraldehyde 3-phosphate = D-erythrose 4-phosphate + beta-D-fructose 6-phosphate</text>
        <dbReference type="Rhea" id="RHEA:17053"/>
        <dbReference type="ChEBI" id="CHEBI:16897"/>
        <dbReference type="ChEBI" id="CHEBI:57483"/>
        <dbReference type="ChEBI" id="CHEBI:57634"/>
        <dbReference type="ChEBI" id="CHEBI:59776"/>
        <dbReference type="EC" id="2.2.1.2"/>
    </reaction>
</comment>
<dbReference type="UniPathway" id="UPA00115">
    <property type="reaction ID" value="UER00414"/>
</dbReference>
<evidence type="ECO:0000313" key="13">
    <source>
        <dbReference type="EMBL" id="ACZ39849.1"/>
    </source>
</evidence>
<evidence type="ECO:0000256" key="9">
    <source>
        <dbReference type="ARBA" id="ARBA00023270"/>
    </source>
</evidence>
<dbReference type="InterPro" id="IPR035476">
    <property type="entry name" value="SIS_PGI_1"/>
</dbReference>
<evidence type="ECO:0000256" key="5">
    <source>
        <dbReference type="ARBA" id="ARBA00013151"/>
    </source>
</evidence>
<evidence type="ECO:0000256" key="10">
    <source>
        <dbReference type="ARBA" id="ARBA00048810"/>
    </source>
</evidence>
<keyword evidence="6 11" id="KW-0963">Cytoplasm</keyword>
<organism evidence="13 14">
    <name type="scientific">Sphaerobacter thermophilus (strain ATCC 49802 / DSM 20745 / KCCM 41009 / NCIMB 13125 / S 6022)</name>
    <dbReference type="NCBI Taxonomy" id="479434"/>
    <lineage>
        <taxon>Bacteria</taxon>
        <taxon>Pseudomonadati</taxon>
        <taxon>Thermomicrobiota</taxon>
        <taxon>Thermomicrobia</taxon>
        <taxon>Sphaerobacterales</taxon>
        <taxon>Sphaerobacterineae</taxon>
        <taxon>Sphaerobacteraceae</taxon>
        <taxon>Sphaerobacter</taxon>
    </lineage>
</organism>